<evidence type="ECO:0000313" key="2">
    <source>
        <dbReference type="EMBL" id="QNT70892.1"/>
    </source>
</evidence>
<dbReference type="RefSeq" id="WP_190261354.1">
    <property type="nucleotide sequence ID" value="NZ_CP053923.1"/>
</dbReference>
<dbReference type="Gene3D" id="3.30.420.150">
    <property type="entry name" value="Exopolyphosphatase. Domain 2"/>
    <property type="match status" value="1"/>
</dbReference>
<dbReference type="KEGG" id="dvn:HQ394_18215"/>
<dbReference type="Proteomes" id="UP000516369">
    <property type="component" value="Chromosome"/>
</dbReference>
<dbReference type="Gene3D" id="3.30.420.40">
    <property type="match status" value="1"/>
</dbReference>
<dbReference type="GO" id="GO:0016462">
    <property type="term" value="F:pyrophosphatase activity"/>
    <property type="evidence" value="ECO:0007669"/>
    <property type="project" value="TreeGrafter"/>
</dbReference>
<dbReference type="PANTHER" id="PTHR30005">
    <property type="entry name" value="EXOPOLYPHOSPHATASE"/>
    <property type="match status" value="1"/>
</dbReference>
<dbReference type="CDD" id="cd24054">
    <property type="entry name" value="ASKHA_NBD_AaPPX-GppA_MtPPX2-like"/>
    <property type="match status" value="1"/>
</dbReference>
<gene>
    <name evidence="2" type="ORF">HQ394_18215</name>
</gene>
<dbReference type="InterPro" id="IPR003695">
    <property type="entry name" value="Ppx_GppA_N"/>
</dbReference>
<feature type="domain" description="Ppx/GppA phosphatase N-terminal" evidence="1">
    <location>
        <begin position="46"/>
        <end position="335"/>
    </location>
</feature>
<evidence type="ECO:0000259" key="1">
    <source>
        <dbReference type="Pfam" id="PF02541"/>
    </source>
</evidence>
<accession>A0A7H1N5A6</accession>
<protein>
    <submittedName>
        <fullName evidence="2">Ppx/GppA family phosphatase</fullName>
    </submittedName>
</protein>
<dbReference type="Pfam" id="PF02541">
    <property type="entry name" value="Ppx-GppA"/>
    <property type="match status" value="1"/>
</dbReference>
<organism evidence="2 3">
    <name type="scientific">Defluviicoccus vanus</name>
    <dbReference type="NCBI Taxonomy" id="111831"/>
    <lineage>
        <taxon>Bacteria</taxon>
        <taxon>Pseudomonadati</taxon>
        <taxon>Pseudomonadota</taxon>
        <taxon>Alphaproteobacteria</taxon>
        <taxon>Rhodospirillales</taxon>
        <taxon>Rhodospirillaceae</taxon>
        <taxon>Defluviicoccus</taxon>
    </lineage>
</organism>
<dbReference type="EMBL" id="CP053923">
    <property type="protein sequence ID" value="QNT70892.1"/>
    <property type="molecule type" value="Genomic_DNA"/>
</dbReference>
<proteinExistence type="predicted"/>
<dbReference type="AlphaFoldDB" id="A0A7H1N5A6"/>
<evidence type="ECO:0000313" key="3">
    <source>
        <dbReference type="Proteomes" id="UP000516369"/>
    </source>
</evidence>
<name>A0A7H1N5A6_9PROT</name>
<dbReference type="InterPro" id="IPR043129">
    <property type="entry name" value="ATPase_NBD"/>
</dbReference>
<dbReference type="InterPro" id="IPR050273">
    <property type="entry name" value="GppA/Ppx_hydrolase"/>
</dbReference>
<dbReference type="SUPFAM" id="SSF53067">
    <property type="entry name" value="Actin-like ATPase domain"/>
    <property type="match status" value="2"/>
</dbReference>
<keyword evidence="3" id="KW-1185">Reference proteome</keyword>
<sequence length="360" mass="37874">MRGRDSAPGRQARPAAATAGQAAPLYAAIDLGTHNCRLLIARAGNDGRLGVVEAFSRTVRLGEGLTRHASLSEAAMVRAIAALHVCAERIADAQVRRTRAVATEACRRASNADEFVARVRLATGLDLQLISPLDEARMTLLACADLLEPRYPWVLLFDIGGGSTEVVWAAQRPGRPPQLLATMSLDSGVVTFAERYGGDRVDADSFAAMAGVVGSRLRPFDAAHDIASAVAAGQVQMVGTSGTVTTLAALSLGLGRYRRARVDGRAIHFADIDTLIAQLTVTDWAARAANLCIGPERADLVIAGCAILNAICRLWPVGRIRVADRGVREGLILAMHAEALEGARRGFDAGADAALALSAD</sequence>
<dbReference type="PANTHER" id="PTHR30005:SF0">
    <property type="entry name" value="RETROGRADE REGULATION PROTEIN 2"/>
    <property type="match status" value="1"/>
</dbReference>
<reference evidence="2 3" key="1">
    <citation type="submission" date="2020-05" db="EMBL/GenBank/DDBJ databases">
        <title>Complete closed genome sequence of Defluviicoccus vanus.</title>
        <authorList>
            <person name="Bessarab I."/>
            <person name="Arumugam K."/>
            <person name="Maszenan A.M."/>
            <person name="Seviour R.J."/>
            <person name="Williams R.B."/>
        </authorList>
    </citation>
    <scope>NUCLEOTIDE SEQUENCE [LARGE SCALE GENOMIC DNA]</scope>
    <source>
        <strain evidence="2 3">Ben 114</strain>
    </source>
</reference>